<organism evidence="11 12">
    <name type="scientific">Pectinatus brassicae</name>
    <dbReference type="NCBI Taxonomy" id="862415"/>
    <lineage>
        <taxon>Bacteria</taxon>
        <taxon>Bacillati</taxon>
        <taxon>Bacillota</taxon>
        <taxon>Negativicutes</taxon>
        <taxon>Selenomonadales</taxon>
        <taxon>Selenomonadaceae</taxon>
        <taxon>Pectinatus</taxon>
    </lineage>
</organism>
<dbReference type="EMBL" id="JACHFH010000013">
    <property type="protein sequence ID" value="MBB5336150.1"/>
    <property type="molecule type" value="Genomic_DNA"/>
</dbReference>
<evidence type="ECO:0000256" key="5">
    <source>
        <dbReference type="ARBA" id="ARBA00022692"/>
    </source>
</evidence>
<feature type="transmembrane region" description="Helical" evidence="9">
    <location>
        <begin position="44"/>
        <end position="63"/>
    </location>
</feature>
<dbReference type="Pfam" id="PF00324">
    <property type="entry name" value="AA_permease"/>
    <property type="match status" value="1"/>
</dbReference>
<keyword evidence="6" id="KW-0029">Amino-acid transport</keyword>
<feature type="transmembrane region" description="Helical" evidence="9">
    <location>
        <begin position="125"/>
        <end position="143"/>
    </location>
</feature>
<sequence>MNKNETKMKRGLKNRHLQMIALGGSIGTGLFYGSAPALQAAGPSLSLAYVLGGIIIFFVMRMLGEMVVDEPIAGSFSYFANKYCGEFWGFISGWNYWFCYILVSMSELAAVGIYVNFWLPDFPQWISALICIIIITIVNLVNVRSYGEVEFGMTIIKIAAIIAMMVFGAIIIFTQLGPFPQNFSNLWAHGGYMPHGLWGLAISLVIVMFSFGGIELVGITAGEAENPKTTIPKAINDVIWRILLFYIGAWFILMVIYPWNQVGLSGSPFVEIFAKMGIPAAANILNLVVLTAAISVYNSAMYSTSRMLYSLAKQNNAPKVFGNLTRSGVPALPTLLSSFITLIAVVLTYLFPQKVFIYLMAVVIIAIVISWFTIVLVHYNFRRKKNKLGEKTSFKTFFYPYDNYICIAFFIFVIGMMTQIPSMHLAVVILPVWIILLSIGYIIKKRSGH</sequence>
<feature type="domain" description="Amino acid permease/ SLC12A" evidence="10">
    <location>
        <begin position="16"/>
        <end position="446"/>
    </location>
</feature>
<feature type="transmembrane region" description="Helical" evidence="9">
    <location>
        <begin position="196"/>
        <end position="217"/>
    </location>
</feature>
<dbReference type="GO" id="GO:0006865">
    <property type="term" value="P:amino acid transport"/>
    <property type="evidence" value="ECO:0007669"/>
    <property type="project" value="UniProtKB-KW"/>
</dbReference>
<feature type="transmembrane region" description="Helical" evidence="9">
    <location>
        <begin position="423"/>
        <end position="443"/>
    </location>
</feature>
<dbReference type="GO" id="GO:0055085">
    <property type="term" value="P:transmembrane transport"/>
    <property type="evidence" value="ECO:0007669"/>
    <property type="project" value="InterPro"/>
</dbReference>
<dbReference type="PANTHER" id="PTHR43495">
    <property type="entry name" value="GABA PERMEASE"/>
    <property type="match status" value="1"/>
</dbReference>
<dbReference type="Proteomes" id="UP000559117">
    <property type="component" value="Unassembled WGS sequence"/>
</dbReference>
<evidence type="ECO:0000259" key="10">
    <source>
        <dbReference type="Pfam" id="PF00324"/>
    </source>
</evidence>
<name>A0A840UIY5_9FIRM</name>
<comment type="caution">
    <text evidence="11">The sequence shown here is derived from an EMBL/GenBank/DDBJ whole genome shotgun (WGS) entry which is preliminary data.</text>
</comment>
<keyword evidence="5 9" id="KW-0812">Transmembrane</keyword>
<dbReference type="Gene3D" id="1.20.1740.10">
    <property type="entry name" value="Amino acid/polyamine transporter I"/>
    <property type="match status" value="1"/>
</dbReference>
<proteinExistence type="inferred from homology"/>
<evidence type="ECO:0000313" key="12">
    <source>
        <dbReference type="Proteomes" id="UP000559117"/>
    </source>
</evidence>
<evidence type="ECO:0000256" key="4">
    <source>
        <dbReference type="ARBA" id="ARBA00022475"/>
    </source>
</evidence>
<feature type="transmembrane region" description="Helical" evidence="9">
    <location>
        <begin position="356"/>
        <end position="377"/>
    </location>
</feature>
<dbReference type="PANTHER" id="PTHR43495:SF4">
    <property type="entry name" value="AROMATIC AMINO ACID TRANSPORT PROTEIN AROP"/>
    <property type="match status" value="1"/>
</dbReference>
<keyword evidence="7 9" id="KW-1133">Transmembrane helix</keyword>
<evidence type="ECO:0000256" key="9">
    <source>
        <dbReference type="SAM" id="Phobius"/>
    </source>
</evidence>
<evidence type="ECO:0000256" key="1">
    <source>
        <dbReference type="ARBA" id="ARBA00004651"/>
    </source>
</evidence>
<keyword evidence="3" id="KW-0813">Transport</keyword>
<keyword evidence="12" id="KW-1185">Reference proteome</keyword>
<keyword evidence="4" id="KW-1003">Cell membrane</keyword>
<protein>
    <submittedName>
        <fullName evidence="11">AAT family amino acid transporter/aromatic amino acid transport protein AroP</fullName>
    </submittedName>
</protein>
<evidence type="ECO:0000256" key="8">
    <source>
        <dbReference type="ARBA" id="ARBA00023136"/>
    </source>
</evidence>
<evidence type="ECO:0000256" key="7">
    <source>
        <dbReference type="ARBA" id="ARBA00022989"/>
    </source>
</evidence>
<dbReference type="InterPro" id="IPR004841">
    <property type="entry name" value="AA-permease/SLC12A_dom"/>
</dbReference>
<evidence type="ECO:0000256" key="6">
    <source>
        <dbReference type="ARBA" id="ARBA00022970"/>
    </source>
</evidence>
<feature type="transmembrane region" description="Helical" evidence="9">
    <location>
        <begin position="155"/>
        <end position="176"/>
    </location>
</feature>
<dbReference type="PIRSF" id="PIRSF006060">
    <property type="entry name" value="AA_transporter"/>
    <property type="match status" value="1"/>
</dbReference>
<feature type="transmembrane region" description="Helical" evidence="9">
    <location>
        <begin position="20"/>
        <end position="38"/>
    </location>
</feature>
<keyword evidence="8 9" id="KW-0472">Membrane</keyword>
<feature type="transmembrane region" description="Helical" evidence="9">
    <location>
        <begin position="329"/>
        <end position="350"/>
    </location>
</feature>
<evidence type="ECO:0000256" key="3">
    <source>
        <dbReference type="ARBA" id="ARBA00022448"/>
    </source>
</evidence>
<accession>A0A840UIY5</accession>
<comment type="subcellular location">
    <subcellularLocation>
        <location evidence="1">Cell membrane</location>
        <topology evidence="1">Multi-pass membrane protein</topology>
    </subcellularLocation>
</comment>
<feature type="transmembrane region" description="Helical" evidence="9">
    <location>
        <begin position="277"/>
        <end position="297"/>
    </location>
</feature>
<feature type="transmembrane region" description="Helical" evidence="9">
    <location>
        <begin position="238"/>
        <end position="257"/>
    </location>
</feature>
<feature type="transmembrane region" description="Helical" evidence="9">
    <location>
        <begin position="398"/>
        <end position="417"/>
    </location>
</feature>
<gene>
    <name evidence="11" type="ORF">HNR32_001294</name>
</gene>
<feature type="transmembrane region" description="Helical" evidence="9">
    <location>
        <begin position="97"/>
        <end position="119"/>
    </location>
</feature>
<dbReference type="GO" id="GO:0005886">
    <property type="term" value="C:plasma membrane"/>
    <property type="evidence" value="ECO:0007669"/>
    <property type="project" value="UniProtKB-SubCell"/>
</dbReference>
<evidence type="ECO:0000256" key="2">
    <source>
        <dbReference type="ARBA" id="ARBA00008583"/>
    </source>
</evidence>
<dbReference type="FunFam" id="1.20.1740.10:FF:000001">
    <property type="entry name" value="Amino acid permease"/>
    <property type="match status" value="1"/>
</dbReference>
<comment type="similarity">
    <text evidence="2">Belongs to the amino acid-polyamine-organocation (APC) superfamily. Amino acid transporter (AAT) (TC 2.A.3.1) family.</text>
</comment>
<evidence type="ECO:0000313" key="11">
    <source>
        <dbReference type="EMBL" id="MBB5336150.1"/>
    </source>
</evidence>
<dbReference type="AlphaFoldDB" id="A0A840UIY5"/>
<reference evidence="11 12" key="1">
    <citation type="submission" date="2020-08" db="EMBL/GenBank/DDBJ databases">
        <title>Genomic Encyclopedia of Type Strains, Phase IV (KMG-IV): sequencing the most valuable type-strain genomes for metagenomic binning, comparative biology and taxonomic classification.</title>
        <authorList>
            <person name="Goeker M."/>
        </authorList>
    </citation>
    <scope>NUCLEOTIDE SEQUENCE [LARGE SCALE GENOMIC DNA]</scope>
    <source>
        <strain evidence="11 12">DSM 24661</strain>
    </source>
</reference>